<dbReference type="Proteomes" id="UP000700732">
    <property type="component" value="Unassembled WGS sequence"/>
</dbReference>
<evidence type="ECO:0000313" key="3">
    <source>
        <dbReference type="Proteomes" id="UP000700732"/>
    </source>
</evidence>
<dbReference type="EMBL" id="VFIA01000011">
    <property type="protein sequence ID" value="MBC3791654.1"/>
    <property type="molecule type" value="Genomic_DNA"/>
</dbReference>
<protein>
    <submittedName>
        <fullName evidence="2">2,4-dienoyl-CoA reductase-like NADH-dependent reductase (Old Yellow Enzyme family)</fullName>
    </submittedName>
</protein>
<dbReference type="SUPFAM" id="SSF51395">
    <property type="entry name" value="FMN-linked oxidoreductases"/>
    <property type="match status" value="1"/>
</dbReference>
<comment type="caution">
    <text evidence="2">The sequence shown here is derived from an EMBL/GenBank/DDBJ whole genome shotgun (WGS) entry which is preliminary data.</text>
</comment>
<sequence length="49" mass="5613">MKKLMMPFTKGSLQLKNHVVMAPMTRSRAQNNLPNEGMATYYKQRSVLA</sequence>
<accession>A0ABR6W4X5</accession>
<keyword evidence="3" id="KW-1185">Reference proteome</keyword>
<organism evidence="2 3">
    <name type="scientific">Spirosoma utsteinense</name>
    <dbReference type="NCBI Taxonomy" id="2585773"/>
    <lineage>
        <taxon>Bacteria</taxon>
        <taxon>Pseudomonadati</taxon>
        <taxon>Bacteroidota</taxon>
        <taxon>Cytophagia</taxon>
        <taxon>Cytophagales</taxon>
        <taxon>Cytophagaceae</taxon>
        <taxon>Spirosoma</taxon>
    </lineage>
</organism>
<dbReference type="Gene3D" id="3.20.20.70">
    <property type="entry name" value="Aldolase class I"/>
    <property type="match status" value="1"/>
</dbReference>
<dbReference type="Pfam" id="PF00724">
    <property type="entry name" value="Oxidored_FMN"/>
    <property type="match status" value="1"/>
</dbReference>
<dbReference type="InterPro" id="IPR001155">
    <property type="entry name" value="OxRdtase_FMN_N"/>
</dbReference>
<reference evidence="2 3" key="1">
    <citation type="submission" date="2019-06" db="EMBL/GenBank/DDBJ databases">
        <title>Spirosoma utsteinense sp. nov. isolated from Antarctic ice-free soils.</title>
        <authorList>
            <person name="Tahon G."/>
        </authorList>
    </citation>
    <scope>NUCLEOTIDE SEQUENCE [LARGE SCALE GENOMIC DNA]</scope>
    <source>
        <strain evidence="2 3">LMG 31447</strain>
    </source>
</reference>
<gene>
    <name evidence="2" type="ORF">FH603_2160</name>
</gene>
<evidence type="ECO:0000313" key="2">
    <source>
        <dbReference type="EMBL" id="MBC3791654.1"/>
    </source>
</evidence>
<evidence type="ECO:0000259" key="1">
    <source>
        <dbReference type="Pfam" id="PF00724"/>
    </source>
</evidence>
<name>A0ABR6W4X5_9BACT</name>
<feature type="domain" description="NADH:flavin oxidoreductase/NADH oxidase N-terminal" evidence="1">
    <location>
        <begin position="3"/>
        <end position="47"/>
    </location>
</feature>
<proteinExistence type="predicted"/>
<dbReference type="InterPro" id="IPR013785">
    <property type="entry name" value="Aldolase_TIM"/>
</dbReference>